<reference evidence="2 3" key="1">
    <citation type="journal article" date="2022" name="Nat. Plants">
        <title>Genomes of leafy and leafless Platanthera orchids illuminate the evolution of mycoheterotrophy.</title>
        <authorList>
            <person name="Li M.H."/>
            <person name="Liu K.W."/>
            <person name="Li Z."/>
            <person name="Lu H.C."/>
            <person name="Ye Q.L."/>
            <person name="Zhang D."/>
            <person name="Wang J.Y."/>
            <person name="Li Y.F."/>
            <person name="Zhong Z.M."/>
            <person name="Liu X."/>
            <person name="Yu X."/>
            <person name="Liu D.K."/>
            <person name="Tu X.D."/>
            <person name="Liu B."/>
            <person name="Hao Y."/>
            <person name="Liao X.Y."/>
            <person name="Jiang Y.T."/>
            <person name="Sun W.H."/>
            <person name="Chen J."/>
            <person name="Chen Y.Q."/>
            <person name="Ai Y."/>
            <person name="Zhai J.W."/>
            <person name="Wu S.S."/>
            <person name="Zhou Z."/>
            <person name="Hsiao Y.Y."/>
            <person name="Wu W.L."/>
            <person name="Chen Y.Y."/>
            <person name="Lin Y.F."/>
            <person name="Hsu J.L."/>
            <person name="Li C.Y."/>
            <person name="Wang Z.W."/>
            <person name="Zhao X."/>
            <person name="Zhong W.Y."/>
            <person name="Ma X.K."/>
            <person name="Ma L."/>
            <person name="Huang J."/>
            <person name="Chen G.Z."/>
            <person name="Huang M.Z."/>
            <person name="Huang L."/>
            <person name="Peng D.H."/>
            <person name="Luo Y.B."/>
            <person name="Zou S.Q."/>
            <person name="Chen S.P."/>
            <person name="Lan S."/>
            <person name="Tsai W.C."/>
            <person name="Van de Peer Y."/>
            <person name="Liu Z.J."/>
        </authorList>
    </citation>
    <scope>NUCLEOTIDE SEQUENCE [LARGE SCALE GENOMIC DNA]</scope>
    <source>
        <strain evidence="2">Lor288</strain>
    </source>
</reference>
<dbReference type="PANTHER" id="PTHR36892">
    <property type="entry name" value="OS01G0201800 PROTEIN"/>
    <property type="match status" value="1"/>
</dbReference>
<dbReference type="PANTHER" id="PTHR36892:SF1">
    <property type="entry name" value="OS05G0518200 PROTEIN"/>
    <property type="match status" value="1"/>
</dbReference>
<accession>A0ABR2N124</accession>
<proteinExistence type="predicted"/>
<evidence type="ECO:0000256" key="1">
    <source>
        <dbReference type="SAM" id="MobiDB-lite"/>
    </source>
</evidence>
<sequence length="184" mass="20338">MAIVTASFSIRGYAERMRSVDLGRCWPFGDGREDTTPPLPAIPVRRFRWWIDELDMLRSEAAAELVSEADDLSPPAQTLPAGEEARRTGKGKQKALKKRSMVELFAAAPLIAGAVDSSEEDCEEAGGVIQEEEEGGMDLATRKRSGINDNCLMKKKGRKKKKKGIREGFKMEIRALEKDLAELG</sequence>
<protein>
    <submittedName>
        <fullName evidence="2">Uncharacterized protein</fullName>
    </submittedName>
</protein>
<comment type="caution">
    <text evidence="2">The sequence shown here is derived from an EMBL/GenBank/DDBJ whole genome shotgun (WGS) entry which is preliminary data.</text>
</comment>
<keyword evidence="3" id="KW-1185">Reference proteome</keyword>
<organism evidence="2 3">
    <name type="scientific">Platanthera guangdongensis</name>
    <dbReference type="NCBI Taxonomy" id="2320717"/>
    <lineage>
        <taxon>Eukaryota</taxon>
        <taxon>Viridiplantae</taxon>
        <taxon>Streptophyta</taxon>
        <taxon>Embryophyta</taxon>
        <taxon>Tracheophyta</taxon>
        <taxon>Spermatophyta</taxon>
        <taxon>Magnoliopsida</taxon>
        <taxon>Liliopsida</taxon>
        <taxon>Asparagales</taxon>
        <taxon>Orchidaceae</taxon>
        <taxon>Orchidoideae</taxon>
        <taxon>Orchideae</taxon>
        <taxon>Orchidinae</taxon>
        <taxon>Platanthera</taxon>
    </lineage>
</organism>
<name>A0ABR2N124_9ASPA</name>
<dbReference type="EMBL" id="JBBWWR010000002">
    <property type="protein sequence ID" value="KAK8970051.1"/>
    <property type="molecule type" value="Genomic_DNA"/>
</dbReference>
<feature type="region of interest" description="Disordered" evidence="1">
    <location>
        <begin position="68"/>
        <end position="95"/>
    </location>
</feature>
<evidence type="ECO:0000313" key="3">
    <source>
        <dbReference type="Proteomes" id="UP001412067"/>
    </source>
</evidence>
<gene>
    <name evidence="2" type="ORF">KSP40_PGU020657</name>
</gene>
<evidence type="ECO:0000313" key="2">
    <source>
        <dbReference type="EMBL" id="KAK8970051.1"/>
    </source>
</evidence>
<dbReference type="Proteomes" id="UP001412067">
    <property type="component" value="Unassembled WGS sequence"/>
</dbReference>